<keyword evidence="2" id="KW-1185">Reference proteome</keyword>
<evidence type="ECO:0000313" key="2">
    <source>
        <dbReference type="Proteomes" id="UP001419268"/>
    </source>
</evidence>
<gene>
    <name evidence="1" type="ORF">Scep_014625</name>
</gene>
<accession>A0AAP0J1L5</accession>
<dbReference type="AlphaFoldDB" id="A0AAP0J1L5"/>
<evidence type="ECO:0000313" key="1">
    <source>
        <dbReference type="EMBL" id="KAK9125779.1"/>
    </source>
</evidence>
<name>A0AAP0J1L5_9MAGN</name>
<reference evidence="1 2" key="1">
    <citation type="submission" date="2024-01" db="EMBL/GenBank/DDBJ databases">
        <title>Genome assemblies of Stephania.</title>
        <authorList>
            <person name="Yang L."/>
        </authorList>
    </citation>
    <scope>NUCLEOTIDE SEQUENCE [LARGE SCALE GENOMIC DNA]</scope>
    <source>
        <strain evidence="1">JXDWG</strain>
        <tissue evidence="1">Leaf</tissue>
    </source>
</reference>
<comment type="caution">
    <text evidence="1">The sequence shown here is derived from an EMBL/GenBank/DDBJ whole genome shotgun (WGS) entry which is preliminary data.</text>
</comment>
<dbReference type="Proteomes" id="UP001419268">
    <property type="component" value="Unassembled WGS sequence"/>
</dbReference>
<organism evidence="1 2">
    <name type="scientific">Stephania cephalantha</name>
    <dbReference type="NCBI Taxonomy" id="152367"/>
    <lineage>
        <taxon>Eukaryota</taxon>
        <taxon>Viridiplantae</taxon>
        <taxon>Streptophyta</taxon>
        <taxon>Embryophyta</taxon>
        <taxon>Tracheophyta</taxon>
        <taxon>Spermatophyta</taxon>
        <taxon>Magnoliopsida</taxon>
        <taxon>Ranunculales</taxon>
        <taxon>Menispermaceae</taxon>
        <taxon>Menispermoideae</taxon>
        <taxon>Cissampelideae</taxon>
        <taxon>Stephania</taxon>
    </lineage>
</organism>
<sequence length="54" mass="6335">MAALNGCAFFKEHDLAFNFRTRQHFDLVTSIWYDCSFSVFDVGEKLDQVTTLLW</sequence>
<protein>
    <submittedName>
        <fullName evidence="1">Uncharacterized protein</fullName>
    </submittedName>
</protein>
<proteinExistence type="predicted"/>
<dbReference type="EMBL" id="JBBNAG010000006">
    <property type="protein sequence ID" value="KAK9125779.1"/>
    <property type="molecule type" value="Genomic_DNA"/>
</dbReference>